<dbReference type="AlphaFoldDB" id="A0A6L5XVX0"/>
<dbReference type="Pfam" id="PF17746">
    <property type="entry name" value="SfsA_N"/>
    <property type="match status" value="1"/>
</dbReference>
<accession>A0A6L5XVX0</accession>
<name>A0A6L5XVX0_9FIRM</name>
<comment type="similarity">
    <text evidence="1">Belongs to the SfsA family.</text>
</comment>
<dbReference type="InterPro" id="IPR041465">
    <property type="entry name" value="SfsA_N"/>
</dbReference>
<gene>
    <name evidence="1 4" type="primary">sfsA</name>
    <name evidence="4" type="ORF">FYJ58_02435</name>
</gene>
<dbReference type="CDD" id="cd22359">
    <property type="entry name" value="SfsA-like_bacterial"/>
    <property type="match status" value="1"/>
</dbReference>
<dbReference type="PANTHER" id="PTHR30545">
    <property type="entry name" value="SUGAR FERMENTATION STIMULATION PROTEIN A"/>
    <property type="match status" value="1"/>
</dbReference>
<dbReference type="NCBIfam" id="TIGR00230">
    <property type="entry name" value="sfsA"/>
    <property type="match status" value="1"/>
</dbReference>
<organism evidence="4 5">
    <name type="scientific">Velocimicrobium porci</name>
    <dbReference type="NCBI Taxonomy" id="2606634"/>
    <lineage>
        <taxon>Bacteria</taxon>
        <taxon>Bacillati</taxon>
        <taxon>Bacillota</taxon>
        <taxon>Clostridia</taxon>
        <taxon>Lachnospirales</taxon>
        <taxon>Lachnospiraceae</taxon>
        <taxon>Velocimicrobium</taxon>
    </lineage>
</organism>
<dbReference type="HAMAP" id="MF_00095">
    <property type="entry name" value="SfsA"/>
    <property type="match status" value="1"/>
</dbReference>
<dbReference type="RefSeq" id="WP_154516731.1">
    <property type="nucleotide sequence ID" value="NZ_VUMT01000002.1"/>
</dbReference>
<dbReference type="InterPro" id="IPR040452">
    <property type="entry name" value="SfsA_C"/>
</dbReference>
<reference evidence="4 5" key="1">
    <citation type="submission" date="2019-08" db="EMBL/GenBank/DDBJ databases">
        <title>In-depth cultivation of the pig gut microbiome towards novel bacterial diversity and tailored functional studies.</title>
        <authorList>
            <person name="Wylensek D."/>
            <person name="Hitch T.C.A."/>
            <person name="Clavel T."/>
        </authorList>
    </citation>
    <scope>NUCLEOTIDE SEQUENCE [LARGE SCALE GENOMIC DNA]</scope>
    <source>
        <strain evidence="4 5">WCA-693-APC-MOT-I</strain>
    </source>
</reference>
<dbReference type="Gene3D" id="2.40.50.580">
    <property type="match status" value="1"/>
</dbReference>
<dbReference type="EMBL" id="VUMT01000002">
    <property type="protein sequence ID" value="MSS62749.1"/>
    <property type="molecule type" value="Genomic_DNA"/>
</dbReference>
<evidence type="ECO:0000259" key="2">
    <source>
        <dbReference type="Pfam" id="PF03749"/>
    </source>
</evidence>
<evidence type="ECO:0000256" key="1">
    <source>
        <dbReference type="HAMAP-Rule" id="MF_00095"/>
    </source>
</evidence>
<protein>
    <recommendedName>
        <fullName evidence="1">Sugar fermentation stimulation protein homolog</fullName>
    </recommendedName>
</protein>
<evidence type="ECO:0000313" key="4">
    <source>
        <dbReference type="EMBL" id="MSS62749.1"/>
    </source>
</evidence>
<dbReference type="GO" id="GO:0003677">
    <property type="term" value="F:DNA binding"/>
    <property type="evidence" value="ECO:0007669"/>
    <property type="project" value="InterPro"/>
</dbReference>
<dbReference type="PANTHER" id="PTHR30545:SF2">
    <property type="entry name" value="SUGAR FERMENTATION STIMULATION PROTEIN A"/>
    <property type="match status" value="1"/>
</dbReference>
<feature type="domain" description="SfsA N-terminal OB" evidence="3">
    <location>
        <begin position="14"/>
        <end position="79"/>
    </location>
</feature>
<dbReference type="Gene3D" id="3.40.1350.60">
    <property type="match status" value="1"/>
</dbReference>
<evidence type="ECO:0000259" key="3">
    <source>
        <dbReference type="Pfam" id="PF17746"/>
    </source>
</evidence>
<evidence type="ECO:0000313" key="5">
    <source>
        <dbReference type="Proteomes" id="UP000482209"/>
    </source>
</evidence>
<sequence>MKLYQNIKDGIFMERTNRFIAKVLIDGVEENCHVKNTGRCKELLIPEKTLVRLEDHGVNTTRKTRYSLVMAKKDGRWINMDSQAPNKVVYEWIQGGKFVKNLEFIRTEKTYGNSRFDLYVEGDGKKIFVEVKGVTLEENGLALFPDAPTLRGIKHVEELIKCKKEGFEAYLIFVIQMKGVDSFSANYKTQPEFGKALERANKQGVHIFAYDCVVTEDGMKLDKLIHIK</sequence>
<keyword evidence="5" id="KW-1185">Reference proteome</keyword>
<comment type="caution">
    <text evidence="4">The sequence shown here is derived from an EMBL/GenBank/DDBJ whole genome shotgun (WGS) entry which is preliminary data.</text>
</comment>
<feature type="domain" description="Sugar fermentation stimulation protein C-terminal" evidence="2">
    <location>
        <begin position="83"/>
        <end position="217"/>
    </location>
</feature>
<dbReference type="Proteomes" id="UP000482209">
    <property type="component" value="Unassembled WGS sequence"/>
</dbReference>
<dbReference type="Pfam" id="PF03749">
    <property type="entry name" value="SfsA"/>
    <property type="match status" value="1"/>
</dbReference>
<proteinExistence type="inferred from homology"/>
<dbReference type="InterPro" id="IPR005224">
    <property type="entry name" value="SfsA"/>
</dbReference>